<reference evidence="4 5" key="1">
    <citation type="submission" date="2023-05" db="EMBL/GenBank/DDBJ databases">
        <title>Pseudodonghicola sp. nov.</title>
        <authorList>
            <person name="Huang J."/>
        </authorList>
    </citation>
    <scope>NUCLEOTIDE SEQUENCE [LARGE SCALE GENOMIC DNA]</scope>
    <source>
        <strain evidence="4 5">IC7</strain>
    </source>
</reference>
<comment type="caution">
    <text evidence="4">The sequence shown here is derived from an EMBL/GenBank/DDBJ whole genome shotgun (WGS) entry which is preliminary data.</text>
</comment>
<dbReference type="PANTHER" id="PTHR30055">
    <property type="entry name" value="HTH-TYPE TRANSCRIPTIONAL REGULATOR RUTR"/>
    <property type="match status" value="1"/>
</dbReference>
<feature type="domain" description="HTH tetR-type" evidence="3">
    <location>
        <begin position="12"/>
        <end position="71"/>
    </location>
</feature>
<feature type="DNA-binding region" description="H-T-H motif" evidence="2">
    <location>
        <begin position="34"/>
        <end position="53"/>
    </location>
</feature>
<keyword evidence="1 2" id="KW-0238">DNA-binding</keyword>
<sequence>MNLVRAEKPRGDDKRARIIKAAGEQFVLSGLQGPMSEIAERAHVAIGSLYLYFKSKEELIKAVYADLAAEMTAFLVREPAPDEPHEERVKRYIRDYLDFIAMDPDRASLFGY</sequence>
<accession>A0ABT7F7H9</accession>
<evidence type="ECO:0000313" key="4">
    <source>
        <dbReference type="EMBL" id="MDK3020572.1"/>
    </source>
</evidence>
<dbReference type="InterPro" id="IPR050109">
    <property type="entry name" value="HTH-type_TetR-like_transc_reg"/>
</dbReference>
<dbReference type="Proteomes" id="UP001243757">
    <property type="component" value="Unassembled WGS sequence"/>
</dbReference>
<dbReference type="Gene3D" id="1.10.357.10">
    <property type="entry name" value="Tetracycline Repressor, domain 2"/>
    <property type="match status" value="1"/>
</dbReference>
<evidence type="ECO:0000313" key="5">
    <source>
        <dbReference type="Proteomes" id="UP001243757"/>
    </source>
</evidence>
<keyword evidence="5" id="KW-1185">Reference proteome</keyword>
<dbReference type="EMBL" id="JASNJD010000027">
    <property type="protein sequence ID" value="MDK3020572.1"/>
    <property type="molecule type" value="Genomic_DNA"/>
</dbReference>
<proteinExistence type="predicted"/>
<evidence type="ECO:0000256" key="1">
    <source>
        <dbReference type="ARBA" id="ARBA00023125"/>
    </source>
</evidence>
<organism evidence="4 5">
    <name type="scientific">Pseudodonghicola flavimaris</name>
    <dbReference type="NCBI Taxonomy" id="3050036"/>
    <lineage>
        <taxon>Bacteria</taxon>
        <taxon>Pseudomonadati</taxon>
        <taxon>Pseudomonadota</taxon>
        <taxon>Alphaproteobacteria</taxon>
        <taxon>Rhodobacterales</taxon>
        <taxon>Paracoccaceae</taxon>
        <taxon>Pseudodonghicola</taxon>
    </lineage>
</organism>
<name>A0ABT7F7H9_9RHOB</name>
<dbReference type="Pfam" id="PF00440">
    <property type="entry name" value="TetR_N"/>
    <property type="match status" value="1"/>
</dbReference>
<dbReference type="InterPro" id="IPR001647">
    <property type="entry name" value="HTH_TetR"/>
</dbReference>
<dbReference type="PRINTS" id="PR00455">
    <property type="entry name" value="HTHTETR"/>
</dbReference>
<evidence type="ECO:0000259" key="3">
    <source>
        <dbReference type="PROSITE" id="PS50977"/>
    </source>
</evidence>
<dbReference type="SUPFAM" id="SSF46689">
    <property type="entry name" value="Homeodomain-like"/>
    <property type="match status" value="1"/>
</dbReference>
<evidence type="ECO:0000256" key="2">
    <source>
        <dbReference type="PROSITE-ProRule" id="PRU00335"/>
    </source>
</evidence>
<protein>
    <submittedName>
        <fullName evidence="4">TetR family transcriptional regulator</fullName>
    </submittedName>
</protein>
<gene>
    <name evidence="4" type="ORF">QO033_23080</name>
</gene>
<dbReference type="PROSITE" id="PS50977">
    <property type="entry name" value="HTH_TETR_2"/>
    <property type="match status" value="1"/>
</dbReference>
<dbReference type="RefSeq" id="WP_067264464.1">
    <property type="nucleotide sequence ID" value="NZ_JASNJD010000027.1"/>
</dbReference>
<dbReference type="InterPro" id="IPR009057">
    <property type="entry name" value="Homeodomain-like_sf"/>
</dbReference>